<dbReference type="RefSeq" id="WP_272087154.1">
    <property type="nucleotide sequence ID" value="NZ_JAQNDL010000001.1"/>
</dbReference>
<feature type="signal peptide" evidence="1">
    <location>
        <begin position="1"/>
        <end position="20"/>
    </location>
</feature>
<comment type="caution">
    <text evidence="2">The sequence shown here is derived from an EMBL/GenBank/DDBJ whole genome shotgun (WGS) entry which is preliminary data.</text>
</comment>
<gene>
    <name evidence="2" type="ORF">POL25_17350</name>
</gene>
<evidence type="ECO:0000313" key="3">
    <source>
        <dbReference type="Proteomes" id="UP001221686"/>
    </source>
</evidence>
<accession>A0ABT5DYI8</accession>
<name>A0ABT5DYI8_9BACT</name>
<feature type="chain" id="PRO_5045250830" description="Lipoprotein" evidence="1">
    <location>
        <begin position="21"/>
        <end position="254"/>
    </location>
</feature>
<organism evidence="2 3">
    <name type="scientific">Nannocystis bainbridge</name>
    <dbReference type="NCBI Taxonomy" id="2995303"/>
    <lineage>
        <taxon>Bacteria</taxon>
        <taxon>Pseudomonadati</taxon>
        <taxon>Myxococcota</taxon>
        <taxon>Polyangia</taxon>
        <taxon>Nannocystales</taxon>
        <taxon>Nannocystaceae</taxon>
        <taxon>Nannocystis</taxon>
    </lineage>
</organism>
<reference evidence="2 3" key="1">
    <citation type="submission" date="2022-11" db="EMBL/GenBank/DDBJ databases">
        <title>Minimal conservation of predation-associated metabolite biosynthetic gene clusters underscores biosynthetic potential of Myxococcota including descriptions for ten novel species: Archangium lansinium sp. nov., Myxococcus landrumus sp. nov., Nannocystis bai.</title>
        <authorList>
            <person name="Ahearne A."/>
            <person name="Stevens C."/>
            <person name="Dowd S."/>
        </authorList>
    </citation>
    <scope>NUCLEOTIDE SEQUENCE [LARGE SCALE GENOMIC DNA]</scope>
    <source>
        <strain evidence="2 3">BB15-2</strain>
    </source>
</reference>
<proteinExistence type="predicted"/>
<evidence type="ECO:0000256" key="1">
    <source>
        <dbReference type="SAM" id="SignalP"/>
    </source>
</evidence>
<evidence type="ECO:0000313" key="2">
    <source>
        <dbReference type="EMBL" id="MDC0718675.1"/>
    </source>
</evidence>
<dbReference type="Proteomes" id="UP001221686">
    <property type="component" value="Unassembled WGS sequence"/>
</dbReference>
<keyword evidence="3" id="KW-1185">Reference proteome</keyword>
<protein>
    <recommendedName>
        <fullName evidence="4">Lipoprotein</fullName>
    </recommendedName>
</protein>
<evidence type="ECO:0008006" key="4">
    <source>
        <dbReference type="Google" id="ProtNLM"/>
    </source>
</evidence>
<sequence>MVARLRRASSCRLLALVACAWLPACEGTDASCAGLAEDGLLVTAYIDHNGKLARTEIEIRRLDDDAGLALALCKRSSIAVDGVTATRVRKPSGSYVYKTETVDRAKGGETVKHELRLRDDDDDEAIYSISVEAPAFEITAPTAGAKLPRAQAFEVAWTPARAGATILARIDDAIDGVTCLAAPIVLELPDEGAAQVAPGQLKTGLTRPEPCSATLRLSRVATGALEPVSGDSRLHADSRAQVATWRDLKFTSDP</sequence>
<dbReference type="EMBL" id="JAQNDL010000001">
    <property type="protein sequence ID" value="MDC0718675.1"/>
    <property type="molecule type" value="Genomic_DNA"/>
</dbReference>
<keyword evidence="1" id="KW-0732">Signal</keyword>